<accession>A0A4S1DUP9</accession>
<sequence>MFDHLRLSIIIPLYNVEKYVASCINSLLDQNLNPIDYEILIIDDRSTDNSVSIVRKFESSYPNIHVHSQANAGVGSARNKGIDLAKGKYIYFIDPDDYLASNVLKPILDYTDDHDLQILTFSSVGTTNTALYDSSSNTNQKFTIDKMTGIDYIGTIGYKNEVWWYVTKRSFIKDFRLKFIEGRWMEDAIFTTTLFIKAKKMAHLSIDAHRHVKVEGSAMTSKEPKHYIKVIYDNGNAAKEFNKLIEEVNNSENSNLKCLSRLKTRQQSFVFFMMIRILKSEIRFKEVKAIMNSMTEIKVYPLNKFLGNDYKGFTYVLITRVFNIKYLYYALFLILNPFLRMKN</sequence>
<organism evidence="3 4">
    <name type="scientific">Flavivirga rizhaonensis</name>
    <dbReference type="NCBI Taxonomy" id="2559571"/>
    <lineage>
        <taxon>Bacteria</taxon>
        <taxon>Pseudomonadati</taxon>
        <taxon>Bacteroidota</taxon>
        <taxon>Flavobacteriia</taxon>
        <taxon>Flavobacteriales</taxon>
        <taxon>Flavobacteriaceae</taxon>
        <taxon>Flavivirga</taxon>
    </lineage>
</organism>
<dbReference type="PANTHER" id="PTHR22916:SF3">
    <property type="entry name" value="UDP-GLCNAC:BETAGAL BETA-1,3-N-ACETYLGLUCOSAMINYLTRANSFERASE-LIKE PROTEIN 1"/>
    <property type="match status" value="1"/>
</dbReference>
<dbReference type="EMBL" id="SRSO01000022">
    <property type="protein sequence ID" value="TGV01583.1"/>
    <property type="molecule type" value="Genomic_DNA"/>
</dbReference>
<dbReference type="PANTHER" id="PTHR22916">
    <property type="entry name" value="GLYCOSYLTRANSFERASE"/>
    <property type="match status" value="1"/>
</dbReference>
<reference evidence="3 4" key="1">
    <citation type="submission" date="2019-04" db="EMBL/GenBank/DDBJ databases">
        <authorList>
            <person name="Liu A."/>
        </authorList>
    </citation>
    <scope>NUCLEOTIDE SEQUENCE [LARGE SCALE GENOMIC DNA]</scope>
    <source>
        <strain evidence="3 4">RZ03</strain>
    </source>
</reference>
<protein>
    <submittedName>
        <fullName evidence="3">Glycosyltransferase</fullName>
    </submittedName>
</protein>
<dbReference type="Gene3D" id="3.90.550.10">
    <property type="entry name" value="Spore Coat Polysaccharide Biosynthesis Protein SpsA, Chain A"/>
    <property type="match status" value="1"/>
</dbReference>
<keyword evidence="4" id="KW-1185">Reference proteome</keyword>
<keyword evidence="1" id="KW-0812">Transmembrane</keyword>
<gene>
    <name evidence="3" type="ORF">EM932_14985</name>
</gene>
<evidence type="ECO:0000313" key="4">
    <source>
        <dbReference type="Proteomes" id="UP000307602"/>
    </source>
</evidence>
<dbReference type="CDD" id="cd00761">
    <property type="entry name" value="Glyco_tranf_GTA_type"/>
    <property type="match status" value="1"/>
</dbReference>
<dbReference type="Proteomes" id="UP000307602">
    <property type="component" value="Unassembled WGS sequence"/>
</dbReference>
<name>A0A4S1DUP9_9FLAO</name>
<comment type="caution">
    <text evidence="3">The sequence shown here is derived from an EMBL/GenBank/DDBJ whole genome shotgun (WGS) entry which is preliminary data.</text>
</comment>
<dbReference type="Pfam" id="PF00535">
    <property type="entry name" value="Glycos_transf_2"/>
    <property type="match status" value="1"/>
</dbReference>
<feature type="domain" description="Glycosyltransferase 2-like" evidence="2">
    <location>
        <begin position="8"/>
        <end position="125"/>
    </location>
</feature>
<evidence type="ECO:0000256" key="1">
    <source>
        <dbReference type="SAM" id="Phobius"/>
    </source>
</evidence>
<keyword evidence="1" id="KW-0472">Membrane</keyword>
<keyword evidence="3" id="KW-0808">Transferase</keyword>
<dbReference type="GO" id="GO:0016758">
    <property type="term" value="F:hexosyltransferase activity"/>
    <property type="evidence" value="ECO:0007669"/>
    <property type="project" value="UniProtKB-ARBA"/>
</dbReference>
<dbReference type="AlphaFoldDB" id="A0A4S1DUP9"/>
<evidence type="ECO:0000313" key="3">
    <source>
        <dbReference type="EMBL" id="TGV01583.1"/>
    </source>
</evidence>
<dbReference type="InterPro" id="IPR029044">
    <property type="entry name" value="Nucleotide-diphossugar_trans"/>
</dbReference>
<feature type="transmembrane region" description="Helical" evidence="1">
    <location>
        <begin position="312"/>
        <end position="335"/>
    </location>
</feature>
<dbReference type="SUPFAM" id="SSF53448">
    <property type="entry name" value="Nucleotide-diphospho-sugar transferases"/>
    <property type="match status" value="1"/>
</dbReference>
<evidence type="ECO:0000259" key="2">
    <source>
        <dbReference type="Pfam" id="PF00535"/>
    </source>
</evidence>
<dbReference type="OrthoDB" id="396512at2"/>
<keyword evidence="1" id="KW-1133">Transmembrane helix</keyword>
<dbReference type="InterPro" id="IPR001173">
    <property type="entry name" value="Glyco_trans_2-like"/>
</dbReference>
<proteinExistence type="predicted"/>